<reference evidence="1" key="1">
    <citation type="journal article" date="2015" name="Nature">
        <title>Complex archaea that bridge the gap between prokaryotes and eukaryotes.</title>
        <authorList>
            <person name="Spang A."/>
            <person name="Saw J.H."/>
            <person name="Jorgensen S.L."/>
            <person name="Zaremba-Niedzwiedzka K."/>
            <person name="Martijn J."/>
            <person name="Lind A.E."/>
            <person name="van Eijk R."/>
            <person name="Schleper C."/>
            <person name="Guy L."/>
            <person name="Ettema T.J."/>
        </authorList>
    </citation>
    <scope>NUCLEOTIDE SEQUENCE</scope>
</reference>
<sequence>MKKLIIILILWLLPIYSYAGPGVGGVGLIFAGAPSGCSAPVHNPDFTGTIGDDWPDAVTNAAYNAGNLELTYAAMADALVRLEAVPGEPLTELSVQLAFTVTNGAGTYAASDMSPLMDTDSTSKFAVLMRSAADGAKIEAIRGYYIDDVGVNLITCTIDINEGTTYYLGVYRLYASGADTSDGEYRLWISTLSSDIGVGAGTCSATSIDDGAQTGLVRWELGGTNGDGFYDGANTYVVTIIGGSYKLRSGERCFD</sequence>
<dbReference type="AlphaFoldDB" id="A0A0F9LAI8"/>
<protein>
    <submittedName>
        <fullName evidence="1">Uncharacterized protein</fullName>
    </submittedName>
</protein>
<gene>
    <name evidence="1" type="ORF">LCGC14_1223970</name>
</gene>
<comment type="caution">
    <text evidence="1">The sequence shown here is derived from an EMBL/GenBank/DDBJ whole genome shotgun (WGS) entry which is preliminary data.</text>
</comment>
<organism evidence="1">
    <name type="scientific">marine sediment metagenome</name>
    <dbReference type="NCBI Taxonomy" id="412755"/>
    <lineage>
        <taxon>unclassified sequences</taxon>
        <taxon>metagenomes</taxon>
        <taxon>ecological metagenomes</taxon>
    </lineage>
</organism>
<dbReference type="EMBL" id="LAZR01006472">
    <property type="protein sequence ID" value="KKM91884.1"/>
    <property type="molecule type" value="Genomic_DNA"/>
</dbReference>
<accession>A0A0F9LAI8</accession>
<proteinExistence type="predicted"/>
<evidence type="ECO:0000313" key="1">
    <source>
        <dbReference type="EMBL" id="KKM91884.1"/>
    </source>
</evidence>
<name>A0A0F9LAI8_9ZZZZ</name>